<dbReference type="Pfam" id="PF07007">
    <property type="entry name" value="LprI"/>
    <property type="match status" value="1"/>
</dbReference>
<gene>
    <name evidence="3" type="ORF">HNQ97_001394</name>
</gene>
<sequence length="135" mass="14362">MRHSILLISMAGVMVASVASAEECDRNDQTQMGMNICAAQDYAASDAKLNVAYGDIMKRLSDNAGARKLLQDSQRAWIAFLDAECKFASSGVEGGSVQPMIHSGCLQGLTDARVTQLGSYLKCEEGDLSCPVPGQ</sequence>
<keyword evidence="4" id="KW-1185">Reference proteome</keyword>
<evidence type="ECO:0000313" key="4">
    <source>
        <dbReference type="Proteomes" id="UP000587524"/>
    </source>
</evidence>
<evidence type="ECO:0000259" key="2">
    <source>
        <dbReference type="Pfam" id="PF07007"/>
    </source>
</evidence>
<proteinExistence type="predicted"/>
<dbReference type="PANTHER" id="PTHR39176:SF1">
    <property type="entry name" value="PERIPLASMIC PROTEIN"/>
    <property type="match status" value="1"/>
</dbReference>
<comment type="caution">
    <text evidence="3">The sequence shown here is derived from an EMBL/GenBank/DDBJ whole genome shotgun (WGS) entry which is preliminary data.</text>
</comment>
<feature type="chain" id="PRO_5045990979" evidence="1">
    <location>
        <begin position="22"/>
        <end position="135"/>
    </location>
</feature>
<reference evidence="3 4" key="1">
    <citation type="submission" date="2020-08" db="EMBL/GenBank/DDBJ databases">
        <title>Genomic Encyclopedia of Type Strains, Phase IV (KMG-IV): sequencing the most valuable type-strain genomes for metagenomic binning, comparative biology and taxonomic classification.</title>
        <authorList>
            <person name="Goeker M."/>
        </authorList>
    </citation>
    <scope>NUCLEOTIDE SEQUENCE [LARGE SCALE GENOMIC DNA]</scope>
    <source>
        <strain evidence="3 4">DSM 17455</strain>
    </source>
</reference>
<dbReference type="Gene3D" id="1.20.1270.180">
    <property type="match status" value="1"/>
</dbReference>
<feature type="signal peptide" evidence="1">
    <location>
        <begin position="1"/>
        <end position="21"/>
    </location>
</feature>
<dbReference type="Proteomes" id="UP000587524">
    <property type="component" value="Unassembled WGS sequence"/>
</dbReference>
<name>A0ABR6C352_9HYPH</name>
<dbReference type="PANTHER" id="PTHR39176">
    <property type="entry name" value="PERIPLASMIC PROTEIN-RELATED"/>
    <property type="match status" value="1"/>
</dbReference>
<accession>A0ABR6C352</accession>
<protein>
    <submittedName>
        <fullName evidence="3">Uncharacterized protein YecT (DUF1311 family)</fullName>
    </submittedName>
</protein>
<feature type="domain" description="Lysozyme inhibitor LprI-like N-terminal" evidence="2">
    <location>
        <begin position="24"/>
        <end position="117"/>
    </location>
</feature>
<keyword evidence="1" id="KW-0732">Signal</keyword>
<evidence type="ECO:0000256" key="1">
    <source>
        <dbReference type="SAM" id="SignalP"/>
    </source>
</evidence>
<dbReference type="InterPro" id="IPR009739">
    <property type="entry name" value="LprI-like_N"/>
</dbReference>
<dbReference type="EMBL" id="JACJHZ010000005">
    <property type="protein sequence ID" value="MBA9019403.1"/>
    <property type="molecule type" value="Genomic_DNA"/>
</dbReference>
<organism evidence="3 4">
    <name type="scientific">Aminobacter ciceronei</name>
    <dbReference type="NCBI Taxonomy" id="150723"/>
    <lineage>
        <taxon>Bacteria</taxon>
        <taxon>Pseudomonadati</taxon>
        <taxon>Pseudomonadota</taxon>
        <taxon>Alphaproteobacteria</taxon>
        <taxon>Hyphomicrobiales</taxon>
        <taxon>Phyllobacteriaceae</taxon>
        <taxon>Aminobacter</taxon>
    </lineage>
</organism>
<evidence type="ECO:0000313" key="3">
    <source>
        <dbReference type="EMBL" id="MBA9019403.1"/>
    </source>
</evidence>
<dbReference type="RefSeq" id="WP_182573731.1">
    <property type="nucleotide sequence ID" value="NZ_JACJHY010000005.1"/>
</dbReference>